<dbReference type="PANTHER" id="PTHR44942:SF4">
    <property type="entry name" value="METHYLTRANSFERASE TYPE 11 DOMAIN-CONTAINING PROTEIN"/>
    <property type="match status" value="1"/>
</dbReference>
<accession>A0A8J8WKW9</accession>
<comment type="caution">
    <text evidence="5">The sequence shown here is derived from an EMBL/GenBank/DDBJ whole genome shotgun (WGS) entry which is preliminary data.</text>
</comment>
<organism evidence="5 6">
    <name type="scientific">Chionoecetes opilio</name>
    <name type="common">Atlantic snow crab</name>
    <name type="synonym">Cancer opilio</name>
    <dbReference type="NCBI Taxonomy" id="41210"/>
    <lineage>
        <taxon>Eukaryota</taxon>
        <taxon>Metazoa</taxon>
        <taxon>Ecdysozoa</taxon>
        <taxon>Arthropoda</taxon>
        <taxon>Crustacea</taxon>
        <taxon>Multicrustacea</taxon>
        <taxon>Malacostraca</taxon>
        <taxon>Eumalacostraca</taxon>
        <taxon>Eucarida</taxon>
        <taxon>Decapoda</taxon>
        <taxon>Pleocyemata</taxon>
        <taxon>Brachyura</taxon>
        <taxon>Eubrachyura</taxon>
        <taxon>Majoidea</taxon>
        <taxon>Majidae</taxon>
        <taxon>Chionoecetes</taxon>
    </lineage>
</organism>
<evidence type="ECO:0000313" key="5">
    <source>
        <dbReference type="EMBL" id="KAG0694501.1"/>
    </source>
</evidence>
<keyword evidence="3" id="KW-0808">Transferase</keyword>
<dbReference type="PANTHER" id="PTHR44942">
    <property type="entry name" value="METHYLTRANSF_11 DOMAIN-CONTAINING PROTEIN"/>
    <property type="match status" value="1"/>
</dbReference>
<dbReference type="Gene3D" id="3.40.50.150">
    <property type="entry name" value="Vaccinia Virus protein VP39"/>
    <property type="match status" value="1"/>
</dbReference>
<keyword evidence="6" id="KW-1185">Reference proteome</keyword>
<proteinExistence type="inferred from homology"/>
<dbReference type="Proteomes" id="UP000770661">
    <property type="component" value="Unassembled WGS sequence"/>
</dbReference>
<gene>
    <name evidence="5" type="ORF">GWK47_027200</name>
</gene>
<dbReference type="InterPro" id="IPR051052">
    <property type="entry name" value="Diverse_substrate_MTase"/>
</dbReference>
<evidence type="ECO:0000256" key="2">
    <source>
        <dbReference type="ARBA" id="ARBA00022603"/>
    </source>
</evidence>
<dbReference type="OrthoDB" id="6370125at2759"/>
<evidence type="ECO:0000256" key="3">
    <source>
        <dbReference type="ARBA" id="ARBA00022679"/>
    </source>
</evidence>
<feature type="domain" description="Methyltransferase type 11" evidence="4">
    <location>
        <begin position="2"/>
        <end position="41"/>
    </location>
</feature>
<evidence type="ECO:0000259" key="4">
    <source>
        <dbReference type="Pfam" id="PF08241"/>
    </source>
</evidence>
<dbReference type="GO" id="GO:0008757">
    <property type="term" value="F:S-adenosylmethionine-dependent methyltransferase activity"/>
    <property type="evidence" value="ECO:0007669"/>
    <property type="project" value="InterPro"/>
</dbReference>
<dbReference type="GO" id="GO:0032259">
    <property type="term" value="P:methylation"/>
    <property type="evidence" value="ECO:0007669"/>
    <property type="project" value="UniProtKB-KW"/>
</dbReference>
<sequence>MSFEAGTVDLVTCCAAVHWFDFDTFYKEVDRVLRPGGVLACYSYMLCTPVCRGHSLRSTVEELFHELQSYWTESHSLLWEEYSTLPQLYSDDLHIGSSGGGFRSGSEGTVEEVVGYMESWSAVNKLKEKEGKEAALLFLKEAKQRLLQAAGTDNDKETFTRQYDYFLRMWRKPFN</sequence>
<dbReference type="Pfam" id="PF08241">
    <property type="entry name" value="Methyltransf_11"/>
    <property type="match status" value="1"/>
</dbReference>
<name>A0A8J8WKW9_CHIOP</name>
<dbReference type="AlphaFoldDB" id="A0A8J8WKW9"/>
<reference evidence="5" key="1">
    <citation type="submission" date="2020-07" db="EMBL/GenBank/DDBJ databases">
        <title>The High-quality genome of the commercially important snow crab, Chionoecetes opilio.</title>
        <authorList>
            <person name="Jeong J.-H."/>
            <person name="Ryu S."/>
        </authorList>
    </citation>
    <scope>NUCLEOTIDE SEQUENCE</scope>
    <source>
        <strain evidence="5">MADBK_172401_WGS</strain>
        <tissue evidence="5">Digestive gland</tissue>
    </source>
</reference>
<evidence type="ECO:0000256" key="1">
    <source>
        <dbReference type="ARBA" id="ARBA00008361"/>
    </source>
</evidence>
<dbReference type="InterPro" id="IPR013216">
    <property type="entry name" value="Methyltransf_11"/>
</dbReference>
<evidence type="ECO:0000313" key="6">
    <source>
        <dbReference type="Proteomes" id="UP000770661"/>
    </source>
</evidence>
<dbReference type="EMBL" id="JACEEZ010026140">
    <property type="protein sequence ID" value="KAG0694501.1"/>
    <property type="molecule type" value="Genomic_DNA"/>
</dbReference>
<protein>
    <submittedName>
        <fullName evidence="5">Putative methyltransferase</fullName>
    </submittedName>
</protein>
<dbReference type="SUPFAM" id="SSF53335">
    <property type="entry name" value="S-adenosyl-L-methionine-dependent methyltransferases"/>
    <property type="match status" value="1"/>
</dbReference>
<comment type="similarity">
    <text evidence="1">Belongs to the methyltransferase superfamily.</text>
</comment>
<keyword evidence="2 5" id="KW-0489">Methyltransferase</keyword>
<dbReference type="InterPro" id="IPR029063">
    <property type="entry name" value="SAM-dependent_MTases_sf"/>
</dbReference>